<dbReference type="Proteomes" id="UP001222683">
    <property type="component" value="Chromosome"/>
</dbReference>
<dbReference type="AlphaFoldDB" id="A0AAQ2XKN5"/>
<gene>
    <name evidence="2" type="ORF">PSR59_07900</name>
</gene>
<organism evidence="2 3">
    <name type="scientific">Ligilactobacillus ruminis</name>
    <dbReference type="NCBI Taxonomy" id="1623"/>
    <lineage>
        <taxon>Bacteria</taxon>
        <taxon>Bacillati</taxon>
        <taxon>Bacillota</taxon>
        <taxon>Bacilli</taxon>
        <taxon>Lactobacillales</taxon>
        <taxon>Lactobacillaceae</taxon>
        <taxon>Ligilactobacillus</taxon>
    </lineage>
</organism>
<reference evidence="2" key="1">
    <citation type="submission" date="2023-02" db="EMBL/GenBank/DDBJ databases">
        <title>Complete genome sequence of Lactobacillus ruminis CACC888 isolated from Pig feces.</title>
        <authorList>
            <person name="Park S."/>
            <person name="Park M.A."/>
            <person name="Kim D.-H."/>
            <person name="Kim Y."/>
        </authorList>
    </citation>
    <scope>NUCLEOTIDE SEQUENCE</scope>
    <source>
        <strain evidence="2">CACC888</strain>
    </source>
</reference>
<name>A0AAQ2XKN5_9LACO</name>
<proteinExistence type="predicted"/>
<evidence type="ECO:0000313" key="3">
    <source>
        <dbReference type="Proteomes" id="UP001222683"/>
    </source>
</evidence>
<evidence type="ECO:0000313" key="2">
    <source>
        <dbReference type="EMBL" id="WDC81553.1"/>
    </source>
</evidence>
<dbReference type="EMBL" id="CP117692">
    <property type="protein sequence ID" value="WDC81553.1"/>
    <property type="molecule type" value="Genomic_DNA"/>
</dbReference>
<evidence type="ECO:0000256" key="1">
    <source>
        <dbReference type="SAM" id="Phobius"/>
    </source>
</evidence>
<keyword evidence="1" id="KW-0812">Transmembrane</keyword>
<dbReference type="RefSeq" id="WP_273744781.1">
    <property type="nucleotide sequence ID" value="NZ_CP117692.1"/>
</dbReference>
<keyword evidence="1" id="KW-0472">Membrane</keyword>
<keyword evidence="1" id="KW-1133">Transmembrane helix</keyword>
<accession>A0AAQ2XKN5</accession>
<protein>
    <submittedName>
        <fullName evidence="2">FeoB-associated Cys-rich membrane protein</fullName>
    </submittedName>
</protein>
<feature type="transmembrane region" description="Helical" evidence="1">
    <location>
        <begin position="6"/>
        <end position="23"/>
    </location>
</feature>
<sequence length="55" mass="6199">MIATVILSVLIFGAFFYIVYTRFIKGSKGHCDSCHDQGCPLVDVHKINAKKRLMI</sequence>